<reference evidence="1" key="1">
    <citation type="submission" date="2022-07" db="EMBL/GenBank/DDBJ databases">
        <title>Phylogenomic reconstructions and comparative analyses of Kickxellomycotina fungi.</title>
        <authorList>
            <person name="Reynolds N.K."/>
            <person name="Stajich J.E."/>
            <person name="Barry K."/>
            <person name="Grigoriev I.V."/>
            <person name="Crous P."/>
            <person name="Smith M.E."/>
        </authorList>
    </citation>
    <scope>NUCLEOTIDE SEQUENCE</scope>
    <source>
        <strain evidence="1">CBS 109366</strain>
    </source>
</reference>
<protein>
    <submittedName>
        <fullName evidence="1">Uncharacterized protein</fullName>
    </submittedName>
</protein>
<proteinExistence type="predicted"/>
<name>A0ACC1JMI1_9FUNG</name>
<evidence type="ECO:0000313" key="1">
    <source>
        <dbReference type="EMBL" id="KAJ2763619.1"/>
    </source>
</evidence>
<dbReference type="EMBL" id="JANBUJ010002689">
    <property type="protein sequence ID" value="KAJ2763619.1"/>
    <property type="molecule type" value="Genomic_DNA"/>
</dbReference>
<keyword evidence="2" id="KW-1185">Reference proteome</keyword>
<dbReference type="Proteomes" id="UP001140234">
    <property type="component" value="Unassembled WGS sequence"/>
</dbReference>
<accession>A0ACC1JMI1</accession>
<feature type="non-terminal residue" evidence="1">
    <location>
        <position position="1"/>
    </location>
</feature>
<evidence type="ECO:0000313" key="2">
    <source>
        <dbReference type="Proteomes" id="UP001140234"/>
    </source>
</evidence>
<comment type="caution">
    <text evidence="1">The sequence shown here is derived from an EMBL/GenBank/DDBJ whole genome shotgun (WGS) entry which is preliminary data.</text>
</comment>
<organism evidence="1 2">
    <name type="scientific">Coemansia nantahalensis</name>
    <dbReference type="NCBI Taxonomy" id="2789366"/>
    <lineage>
        <taxon>Eukaryota</taxon>
        <taxon>Fungi</taxon>
        <taxon>Fungi incertae sedis</taxon>
        <taxon>Zoopagomycota</taxon>
        <taxon>Kickxellomycotina</taxon>
        <taxon>Kickxellomycetes</taxon>
        <taxon>Kickxellales</taxon>
        <taxon>Kickxellaceae</taxon>
        <taxon>Coemansia</taxon>
    </lineage>
</organism>
<gene>
    <name evidence="1" type="ORF">IWQ57_005510</name>
</gene>
<sequence length="297" mass="31054">PLELVSDKYASSRFLQQRYDPGAAPHGHAAGERPRVSVSIPSLRGGAGCRAAAESCSLAGRKASISGARPSNSRHLLRHQSTLPDFHSLDAAVLGDQDWLRTPLSVGPGSRRALASRATTYVDVAALPILPPPPAHLAGASDHPDYSPVNTLVHDQSPVTAAATVGRSEGGRRTVRKPSRMLDVSGDYDVDRTLSYAQDTGAPIYNGAAPRDQHVYQSGTSYSKSGGGWQLKTKFLHPLSTWFRSSRHQSTGGHGAAAGPVLPVAAGADSLVRSTRNPLSGACPPPPPACNVRSGSA</sequence>